<dbReference type="Proteomes" id="UP000215483">
    <property type="component" value="Unassembled WGS sequence"/>
</dbReference>
<keyword evidence="2" id="KW-0560">Oxidoreductase</keyword>
<dbReference type="InterPro" id="IPR015815">
    <property type="entry name" value="HIBADH-related"/>
</dbReference>
<dbReference type="InterPro" id="IPR051265">
    <property type="entry name" value="HIBADH-related_NP60_sf"/>
</dbReference>
<evidence type="ECO:0000256" key="1">
    <source>
        <dbReference type="ARBA" id="ARBA00009080"/>
    </source>
</evidence>
<evidence type="ECO:0000259" key="4">
    <source>
        <dbReference type="Pfam" id="PF21761"/>
    </source>
</evidence>
<sequence>MADKDRSPVTVIGLGLMGHALAAAFLKGGHPTTVWNRSAGKVDELVAQGALRAATPAEAVTAAELIVVCVSDNDVLHAVLDPVTDRLAGRVVANLTSGSSDQARANADWARRAGFDYLDGAIMTVPAGVGAEDSVFFYAGPERAYARHAQTLRLLGGGTTHLGEDHGLAPLYDVALLGMMWGTLNSFLHGAALLETADVKASEFLPWAVKWVDAVKLFATDYAGQIDAGDGAYPARDATLEVHFGALAHLLHESRSQGVDAELPRFVHTLMERAIARGLGGHSYAAMTELFRGPEHSSPKQP</sequence>
<protein>
    <submittedName>
        <fullName evidence="5">6-phosphogluconate dehydrogenase</fullName>
    </submittedName>
</protein>
<name>A0A233RXA3_STRDA</name>
<dbReference type="InterPro" id="IPR048666">
    <property type="entry name" value="RedAm-like_C"/>
</dbReference>
<dbReference type="PIRSF" id="PIRSF000103">
    <property type="entry name" value="HIBADH"/>
    <property type="match status" value="1"/>
</dbReference>
<dbReference type="InterPro" id="IPR006115">
    <property type="entry name" value="6PGDH_NADP-bd"/>
</dbReference>
<proteinExistence type="inferred from homology"/>
<evidence type="ECO:0000259" key="3">
    <source>
        <dbReference type="Pfam" id="PF03446"/>
    </source>
</evidence>
<dbReference type="GO" id="GO:0050661">
    <property type="term" value="F:NADP binding"/>
    <property type="evidence" value="ECO:0007669"/>
    <property type="project" value="InterPro"/>
</dbReference>
<organism evidence="5 6">
    <name type="scientific">Streptomyces diastatochromogenes</name>
    <dbReference type="NCBI Taxonomy" id="42236"/>
    <lineage>
        <taxon>Bacteria</taxon>
        <taxon>Bacillati</taxon>
        <taxon>Actinomycetota</taxon>
        <taxon>Actinomycetes</taxon>
        <taxon>Kitasatosporales</taxon>
        <taxon>Streptomycetaceae</taxon>
        <taxon>Streptomyces</taxon>
    </lineage>
</organism>
<dbReference type="PANTHER" id="PTHR43580">
    <property type="entry name" value="OXIDOREDUCTASE GLYR1-RELATED"/>
    <property type="match status" value="1"/>
</dbReference>
<gene>
    <name evidence="5" type="ORF">BEK98_43050</name>
</gene>
<dbReference type="GO" id="GO:0016491">
    <property type="term" value="F:oxidoreductase activity"/>
    <property type="evidence" value="ECO:0007669"/>
    <property type="project" value="UniProtKB-KW"/>
</dbReference>
<evidence type="ECO:0000313" key="5">
    <source>
        <dbReference type="EMBL" id="OXY88031.1"/>
    </source>
</evidence>
<dbReference type="PANTHER" id="PTHR43580:SF2">
    <property type="entry name" value="CYTOKINE-LIKE NUCLEAR FACTOR N-PAC"/>
    <property type="match status" value="1"/>
</dbReference>
<dbReference type="Pfam" id="PF03446">
    <property type="entry name" value="NAD_binding_2"/>
    <property type="match status" value="1"/>
</dbReference>
<accession>A0A233RXA3</accession>
<dbReference type="Gene3D" id="3.40.50.720">
    <property type="entry name" value="NAD(P)-binding Rossmann-like Domain"/>
    <property type="match status" value="1"/>
</dbReference>
<evidence type="ECO:0000313" key="6">
    <source>
        <dbReference type="Proteomes" id="UP000215483"/>
    </source>
</evidence>
<dbReference type="EMBL" id="MCGQ01000058">
    <property type="protein sequence ID" value="OXY88031.1"/>
    <property type="molecule type" value="Genomic_DNA"/>
</dbReference>
<feature type="domain" description="6-phosphogluconate dehydrogenase NADP-binding" evidence="3">
    <location>
        <begin position="9"/>
        <end position="163"/>
    </location>
</feature>
<dbReference type="SUPFAM" id="SSF51735">
    <property type="entry name" value="NAD(P)-binding Rossmann-fold domains"/>
    <property type="match status" value="1"/>
</dbReference>
<dbReference type="InterPro" id="IPR013328">
    <property type="entry name" value="6PGD_dom2"/>
</dbReference>
<dbReference type="OrthoDB" id="4029976at2"/>
<evidence type="ECO:0000256" key="2">
    <source>
        <dbReference type="ARBA" id="ARBA00023002"/>
    </source>
</evidence>
<dbReference type="Pfam" id="PF21761">
    <property type="entry name" value="RedAm-like_C"/>
    <property type="match status" value="1"/>
</dbReference>
<dbReference type="InterPro" id="IPR036291">
    <property type="entry name" value="NAD(P)-bd_dom_sf"/>
</dbReference>
<dbReference type="AlphaFoldDB" id="A0A233RXA3"/>
<feature type="domain" description="NADPH-dependent reductive aminase-like C-terminal" evidence="4">
    <location>
        <begin position="165"/>
        <end position="292"/>
    </location>
</feature>
<dbReference type="Gene3D" id="1.10.1040.10">
    <property type="entry name" value="N-(1-d-carboxylethyl)-l-norvaline Dehydrogenase, domain 2"/>
    <property type="match status" value="1"/>
</dbReference>
<comment type="caution">
    <text evidence="5">The sequence shown here is derived from an EMBL/GenBank/DDBJ whole genome shotgun (WGS) entry which is preliminary data.</text>
</comment>
<dbReference type="RefSeq" id="WP_094222465.1">
    <property type="nucleotide sequence ID" value="NZ_MCGQ01000058.1"/>
</dbReference>
<reference evidence="5 6" key="1">
    <citation type="submission" date="2016-07" db="EMBL/GenBank/DDBJ databases">
        <title>Draft genome of Streptomyces diastatochromogenes.</title>
        <authorList>
            <person name="Podduturi R."/>
            <person name="Lukassen M.B."/>
            <person name="Clausen N."/>
            <person name="Nielsen J.L."/>
            <person name="Jorgensen N.O."/>
        </authorList>
    </citation>
    <scope>NUCLEOTIDE SEQUENCE [LARGE SCALE GENOMIC DNA]</scope>
    <source>
        <strain evidence="5 6">DSM 40608</strain>
    </source>
</reference>
<comment type="similarity">
    <text evidence="1">Belongs to the HIBADH-related family.</text>
</comment>
<keyword evidence="6" id="KW-1185">Reference proteome</keyword>